<feature type="transmembrane region" description="Helical" evidence="6">
    <location>
        <begin position="66"/>
        <end position="83"/>
    </location>
</feature>
<dbReference type="PANTHER" id="PTHR34857:SF2">
    <property type="entry name" value="SLL0384 PROTEIN"/>
    <property type="match status" value="1"/>
</dbReference>
<protein>
    <submittedName>
        <fullName evidence="7">Energy-coupling factor transport system permease protein</fullName>
    </submittedName>
</protein>
<feature type="transmembrane region" description="Helical" evidence="6">
    <location>
        <begin position="150"/>
        <end position="168"/>
    </location>
</feature>
<dbReference type="AlphaFoldDB" id="A0A1M4YXN2"/>
<dbReference type="InterPro" id="IPR003339">
    <property type="entry name" value="ABC/ECF_trnsptr_transmembrane"/>
</dbReference>
<name>A0A1M4YXN2_9BACL</name>
<dbReference type="EMBL" id="FQVL01000007">
    <property type="protein sequence ID" value="SHF10475.1"/>
    <property type="molecule type" value="Genomic_DNA"/>
</dbReference>
<feature type="transmembrane region" description="Helical" evidence="6">
    <location>
        <begin position="21"/>
        <end position="54"/>
    </location>
</feature>
<evidence type="ECO:0000256" key="1">
    <source>
        <dbReference type="ARBA" id="ARBA00004141"/>
    </source>
</evidence>
<keyword evidence="3 6" id="KW-0812">Transmembrane</keyword>
<dbReference type="GO" id="GO:0005886">
    <property type="term" value="C:plasma membrane"/>
    <property type="evidence" value="ECO:0007669"/>
    <property type="project" value="UniProtKB-ARBA"/>
</dbReference>
<evidence type="ECO:0000256" key="2">
    <source>
        <dbReference type="ARBA" id="ARBA00022475"/>
    </source>
</evidence>
<proteinExistence type="predicted"/>
<keyword evidence="5 6" id="KW-0472">Membrane</keyword>
<gene>
    <name evidence="7" type="ORF">SAMN05444392_107209</name>
</gene>
<dbReference type="CDD" id="cd16914">
    <property type="entry name" value="EcfT"/>
    <property type="match status" value="1"/>
</dbReference>
<organism evidence="7 8">
    <name type="scientific">Seinonella peptonophila</name>
    <dbReference type="NCBI Taxonomy" id="112248"/>
    <lineage>
        <taxon>Bacteria</taxon>
        <taxon>Bacillati</taxon>
        <taxon>Bacillota</taxon>
        <taxon>Bacilli</taxon>
        <taxon>Bacillales</taxon>
        <taxon>Thermoactinomycetaceae</taxon>
        <taxon>Seinonella</taxon>
    </lineage>
</organism>
<dbReference type="InterPro" id="IPR051611">
    <property type="entry name" value="ECF_transporter_component"/>
</dbReference>
<evidence type="ECO:0000256" key="3">
    <source>
        <dbReference type="ARBA" id="ARBA00022692"/>
    </source>
</evidence>
<dbReference type="STRING" id="112248.SAMN05444392_107209"/>
<evidence type="ECO:0000313" key="8">
    <source>
        <dbReference type="Proteomes" id="UP000184476"/>
    </source>
</evidence>
<feature type="transmembrane region" description="Helical" evidence="6">
    <location>
        <begin position="243"/>
        <end position="262"/>
    </location>
</feature>
<evidence type="ECO:0000256" key="6">
    <source>
        <dbReference type="SAM" id="Phobius"/>
    </source>
</evidence>
<keyword evidence="8" id="KW-1185">Reference proteome</keyword>
<keyword evidence="4 6" id="KW-1133">Transmembrane helix</keyword>
<reference evidence="7 8" key="1">
    <citation type="submission" date="2016-11" db="EMBL/GenBank/DDBJ databases">
        <authorList>
            <person name="Jaros S."/>
            <person name="Januszkiewicz K."/>
            <person name="Wedrychowicz H."/>
        </authorList>
    </citation>
    <scope>NUCLEOTIDE SEQUENCE [LARGE SCALE GENOMIC DNA]</scope>
    <source>
        <strain evidence="7 8">DSM 44666</strain>
    </source>
</reference>
<evidence type="ECO:0000256" key="4">
    <source>
        <dbReference type="ARBA" id="ARBA00022989"/>
    </source>
</evidence>
<keyword evidence="2" id="KW-1003">Cell membrane</keyword>
<feature type="transmembrane region" description="Helical" evidence="6">
    <location>
        <begin position="109"/>
        <end position="130"/>
    </location>
</feature>
<dbReference type="Pfam" id="PF02361">
    <property type="entry name" value="CbiQ"/>
    <property type="match status" value="1"/>
</dbReference>
<evidence type="ECO:0000313" key="7">
    <source>
        <dbReference type="EMBL" id="SHF10475.1"/>
    </source>
</evidence>
<dbReference type="PANTHER" id="PTHR34857">
    <property type="entry name" value="SLL0384 PROTEIN"/>
    <property type="match status" value="1"/>
</dbReference>
<dbReference type="Proteomes" id="UP000184476">
    <property type="component" value="Unassembled WGS sequence"/>
</dbReference>
<accession>A0A1M4YXN2</accession>
<evidence type="ECO:0000256" key="5">
    <source>
        <dbReference type="ARBA" id="ARBA00023136"/>
    </source>
</evidence>
<comment type="subcellular location">
    <subcellularLocation>
        <location evidence="1">Membrane</location>
        <topology evidence="1">Multi-pass membrane protein</topology>
    </subcellularLocation>
</comment>
<sequence>MIIGQFIPGQSWLHCLHPKGKLIFVFIYTFLLFWMQDLTAYAVLAIVPIVGYLASGVSIQQVYRSVRPVFLLAIILFLLHLLLTKGGRVVWETSIYTLYSAGLEQGTKVVVRLLLLVLTASLLTLTTSTLALTDAFSGLLKPLERVGVPINSFAMMMSIALRFIPVIGEEMQRIRQAQMIRGASLQYGTLRHRLRSLQSMLIPIFLSIFRRADELAFAMEAKCYNSEHPRTQWRRQSFTQLDLWFAILTSLLILSLCLMRWWH</sequence>